<keyword evidence="1" id="KW-1133">Transmembrane helix</keyword>
<keyword evidence="1" id="KW-0472">Membrane</keyword>
<comment type="caution">
    <text evidence="2">The sequence shown here is derived from an EMBL/GenBank/DDBJ whole genome shotgun (WGS) entry which is preliminary data.</text>
</comment>
<keyword evidence="1" id="KW-0812">Transmembrane</keyword>
<dbReference type="Proteomes" id="UP000242450">
    <property type="component" value="Chromosome 2"/>
</dbReference>
<proteinExistence type="predicted"/>
<accession>A0A212DG33</accession>
<keyword evidence="3" id="KW-1185">Reference proteome</keyword>
<evidence type="ECO:0000256" key="1">
    <source>
        <dbReference type="SAM" id="Phobius"/>
    </source>
</evidence>
<evidence type="ECO:0000313" key="3">
    <source>
        <dbReference type="Proteomes" id="UP000242450"/>
    </source>
</evidence>
<dbReference type="EMBL" id="MKHE01000002">
    <property type="protein sequence ID" value="OWK17199.1"/>
    <property type="molecule type" value="Genomic_DNA"/>
</dbReference>
<feature type="non-terminal residue" evidence="2">
    <location>
        <position position="156"/>
    </location>
</feature>
<gene>
    <name evidence="2" type="ORF">Celaphus_00013209</name>
</gene>
<dbReference type="OrthoDB" id="67700at2759"/>
<protein>
    <submittedName>
        <fullName evidence="2">SYT12</fullName>
    </submittedName>
</protein>
<feature type="transmembrane region" description="Helical" evidence="1">
    <location>
        <begin position="21"/>
        <end position="43"/>
    </location>
</feature>
<evidence type="ECO:0000313" key="2">
    <source>
        <dbReference type="EMBL" id="OWK17199.1"/>
    </source>
</evidence>
<sequence>MAVDVAEHHLSVIKSPPDWEVGVYAAGALALLGIAAVSLWKLWTSGSFPSPSPFPNYDYRYLQQKYGETYAEARQKRVPAWNAQRASTRGPPSRKGSLSIEDTFESISELGPLELMGRELDLAPYGTLRKSQSADSLNSVSSVSNNFGQDFTLGQV</sequence>
<organism evidence="2 3">
    <name type="scientific">Cervus elaphus hippelaphus</name>
    <name type="common">European red deer</name>
    <dbReference type="NCBI Taxonomy" id="46360"/>
    <lineage>
        <taxon>Eukaryota</taxon>
        <taxon>Metazoa</taxon>
        <taxon>Chordata</taxon>
        <taxon>Craniata</taxon>
        <taxon>Vertebrata</taxon>
        <taxon>Euteleostomi</taxon>
        <taxon>Mammalia</taxon>
        <taxon>Eutheria</taxon>
        <taxon>Laurasiatheria</taxon>
        <taxon>Artiodactyla</taxon>
        <taxon>Ruminantia</taxon>
        <taxon>Pecora</taxon>
        <taxon>Cervidae</taxon>
        <taxon>Cervinae</taxon>
        <taxon>Cervus</taxon>
    </lineage>
</organism>
<dbReference type="AlphaFoldDB" id="A0A212DG33"/>
<reference evidence="2 3" key="1">
    <citation type="journal article" date="2018" name="Mol. Genet. Genomics">
        <title>The red deer Cervus elaphus genome CerEla1.0: sequencing, annotating, genes, and chromosomes.</title>
        <authorList>
            <person name="Bana N.A."/>
            <person name="Nyiri A."/>
            <person name="Nagy J."/>
            <person name="Frank K."/>
            <person name="Nagy T."/>
            <person name="Steger V."/>
            <person name="Schiller M."/>
            <person name="Lakatos P."/>
            <person name="Sugar L."/>
            <person name="Horn P."/>
            <person name="Barta E."/>
            <person name="Orosz L."/>
        </authorList>
    </citation>
    <scope>NUCLEOTIDE SEQUENCE [LARGE SCALE GENOMIC DNA]</scope>
    <source>
        <strain evidence="2">Hungarian</strain>
    </source>
</reference>
<name>A0A212DG33_CEREH</name>